<evidence type="ECO:0000313" key="3">
    <source>
        <dbReference type="Proteomes" id="UP000284057"/>
    </source>
</evidence>
<dbReference type="SUPFAM" id="SSF75005">
    <property type="entry name" value="Arabinanase/levansucrase/invertase"/>
    <property type="match status" value="1"/>
</dbReference>
<dbReference type="EMBL" id="QUAL01000129">
    <property type="protein sequence ID" value="RIQ22869.1"/>
    <property type="molecule type" value="Genomic_DNA"/>
</dbReference>
<dbReference type="AlphaFoldDB" id="A0A418KR79"/>
<dbReference type="Proteomes" id="UP000284057">
    <property type="component" value="Unassembled WGS sequence"/>
</dbReference>
<dbReference type="PANTHER" id="PTHR35279:SF1">
    <property type="entry name" value="ARABINANASE_LEVANSUCRASE_INVERTASE"/>
    <property type="match status" value="1"/>
</dbReference>
<sequence>MTTLAVAAAAVLALGGAATPAGADVRWDPESLHLVYDPPAGFYSYAPSVVDDGVTTWIWTCHNDEFRRIKDHIYLTEIVDGEVVSSRSVLQAGPAGAWDSFHVCDPSVVRGRFGYAGHTYGYAMFYLGNDVDASAHNQVGVAFADHPAGPWVKYPDPLVTFDRVDQWGVGQPSAVSLVPGTGRVVLFYTRGDTSTRAYHQVLDLSRMERWRTSDPVLLPTTGLTGHDGGPDWLNGYDVAYDRGRQRFYVVREQHPYPPEGENPWWIGPSVQVASIDVDDALRGRGSWRVEANVDAALTGFPRNHNAGLRRTWDGRLAEARSVEVVFTDSCSGPACDSLFEYDLWSVTGSLR</sequence>
<protein>
    <submittedName>
        <fullName evidence="2">Uncharacterized protein</fullName>
    </submittedName>
</protein>
<dbReference type="PANTHER" id="PTHR35279">
    <property type="match status" value="1"/>
</dbReference>
<gene>
    <name evidence="2" type="ORF">DY240_13145</name>
</gene>
<evidence type="ECO:0000313" key="2">
    <source>
        <dbReference type="EMBL" id="RIQ22869.1"/>
    </source>
</evidence>
<dbReference type="Gene3D" id="2.115.10.20">
    <property type="entry name" value="Glycosyl hydrolase domain, family 43"/>
    <property type="match status" value="1"/>
</dbReference>
<keyword evidence="3" id="KW-1185">Reference proteome</keyword>
<dbReference type="InterPro" id="IPR023296">
    <property type="entry name" value="Glyco_hydro_beta-prop_sf"/>
</dbReference>
<reference evidence="2 3" key="1">
    <citation type="submission" date="2018-09" db="EMBL/GenBank/DDBJ databases">
        <title>Isolation, diversity and antifungal activity of actinobacteria from wheat.</title>
        <authorList>
            <person name="Han C."/>
        </authorList>
    </citation>
    <scope>NUCLEOTIDE SEQUENCE [LARGE SCALE GENOMIC DNA]</scope>
    <source>
        <strain evidence="2 3">NEAU-YY265</strain>
    </source>
</reference>
<keyword evidence="1" id="KW-0732">Signal</keyword>
<feature type="signal peptide" evidence="1">
    <location>
        <begin position="1"/>
        <end position="23"/>
    </location>
</feature>
<feature type="chain" id="PRO_5019359455" evidence="1">
    <location>
        <begin position="24"/>
        <end position="351"/>
    </location>
</feature>
<proteinExistence type="predicted"/>
<organism evidence="2 3">
    <name type="scientific">Jiangella rhizosphaerae</name>
    <dbReference type="NCBI Taxonomy" id="2293569"/>
    <lineage>
        <taxon>Bacteria</taxon>
        <taxon>Bacillati</taxon>
        <taxon>Actinomycetota</taxon>
        <taxon>Actinomycetes</taxon>
        <taxon>Jiangellales</taxon>
        <taxon>Jiangellaceae</taxon>
        <taxon>Jiangella</taxon>
    </lineage>
</organism>
<evidence type="ECO:0000256" key="1">
    <source>
        <dbReference type="SAM" id="SignalP"/>
    </source>
</evidence>
<accession>A0A418KR79</accession>
<name>A0A418KR79_9ACTN</name>
<comment type="caution">
    <text evidence="2">The sequence shown here is derived from an EMBL/GenBank/DDBJ whole genome shotgun (WGS) entry which is preliminary data.</text>
</comment>